<gene>
    <name evidence="10" type="ORF">HX829_14695</name>
</gene>
<keyword evidence="2" id="KW-0813">Transport</keyword>
<feature type="transmembrane region" description="Helical" evidence="9">
    <location>
        <begin position="314"/>
        <end position="333"/>
    </location>
</feature>
<evidence type="ECO:0000256" key="1">
    <source>
        <dbReference type="ARBA" id="ARBA00004651"/>
    </source>
</evidence>
<dbReference type="GO" id="GO:0015366">
    <property type="term" value="F:malate:proton symporter activity"/>
    <property type="evidence" value="ECO:0007669"/>
    <property type="project" value="TreeGrafter"/>
</dbReference>
<reference evidence="10 11" key="1">
    <citation type="submission" date="2020-04" db="EMBL/GenBank/DDBJ databases">
        <title>Molecular characterization of pseudomonads from Agaricus bisporus reveal novel blotch 2 pathogens in Western Europe.</title>
        <authorList>
            <person name="Taparia T."/>
            <person name="Krijger M."/>
            <person name="Haynes E."/>
            <person name="Elpinstone J.G."/>
            <person name="Noble R."/>
            <person name="Van Der Wolf J."/>
        </authorList>
    </citation>
    <scope>NUCLEOTIDE SEQUENCE [LARGE SCALE GENOMIC DNA]</scope>
    <source>
        <strain evidence="10 11">F1001</strain>
    </source>
</reference>
<evidence type="ECO:0000256" key="2">
    <source>
        <dbReference type="ARBA" id="ARBA00022448"/>
    </source>
</evidence>
<dbReference type="Proteomes" id="UP000582981">
    <property type="component" value="Unassembled WGS sequence"/>
</dbReference>
<dbReference type="Pfam" id="PF00375">
    <property type="entry name" value="SDF"/>
    <property type="match status" value="1"/>
</dbReference>
<protein>
    <submittedName>
        <fullName evidence="10">Cation:dicarboxylase symporter family transporter</fullName>
    </submittedName>
</protein>
<dbReference type="EMBL" id="JACAPU010000015">
    <property type="protein sequence ID" value="NWB47738.1"/>
    <property type="molecule type" value="Genomic_DNA"/>
</dbReference>
<feature type="transmembrane region" description="Helical" evidence="9">
    <location>
        <begin position="82"/>
        <end position="104"/>
    </location>
</feature>
<dbReference type="InterPro" id="IPR018107">
    <property type="entry name" value="Na-dicarboxylate_symporter_CS"/>
</dbReference>
<keyword evidence="6" id="KW-0769">Symport</keyword>
<comment type="caution">
    <text evidence="10">The sequence shown here is derived from an EMBL/GenBank/DDBJ whole genome shotgun (WGS) entry which is preliminary data.</text>
</comment>
<evidence type="ECO:0000313" key="10">
    <source>
        <dbReference type="EMBL" id="NWB47738.1"/>
    </source>
</evidence>
<dbReference type="GO" id="GO:0015138">
    <property type="term" value="F:fumarate transmembrane transporter activity"/>
    <property type="evidence" value="ECO:0007669"/>
    <property type="project" value="TreeGrafter"/>
</dbReference>
<evidence type="ECO:0000256" key="5">
    <source>
        <dbReference type="ARBA" id="ARBA00022692"/>
    </source>
</evidence>
<feature type="transmembrane region" description="Helical" evidence="9">
    <location>
        <begin position="14"/>
        <end position="37"/>
    </location>
</feature>
<organism evidence="10 11">
    <name type="scientific">Pseudomonas gingeri</name>
    <dbReference type="NCBI Taxonomy" id="117681"/>
    <lineage>
        <taxon>Bacteria</taxon>
        <taxon>Pseudomonadati</taxon>
        <taxon>Pseudomonadota</taxon>
        <taxon>Gammaproteobacteria</taxon>
        <taxon>Pseudomonadales</taxon>
        <taxon>Pseudomonadaceae</taxon>
        <taxon>Pseudomonas</taxon>
    </lineage>
</organism>
<dbReference type="InterPro" id="IPR036458">
    <property type="entry name" value="Na:dicarbo_symporter_sf"/>
</dbReference>
<feature type="transmembrane region" description="Helical" evidence="9">
    <location>
        <begin position="151"/>
        <end position="174"/>
    </location>
</feature>
<keyword evidence="7 9" id="KW-1133">Transmembrane helix</keyword>
<proteinExistence type="predicted"/>
<keyword evidence="8 9" id="KW-0472">Membrane</keyword>
<feature type="transmembrane region" description="Helical" evidence="9">
    <location>
        <begin position="49"/>
        <end position="70"/>
    </location>
</feature>
<evidence type="ECO:0000313" key="11">
    <source>
        <dbReference type="Proteomes" id="UP000582981"/>
    </source>
</evidence>
<dbReference type="PROSITE" id="PS00714">
    <property type="entry name" value="NA_DICARBOXYL_SYMP_2"/>
    <property type="match status" value="1"/>
</dbReference>
<dbReference type="InterPro" id="IPR001991">
    <property type="entry name" value="Na-dicarboxylate_symporter"/>
</dbReference>
<dbReference type="GO" id="GO:0070778">
    <property type="term" value="P:L-aspartate transmembrane transport"/>
    <property type="evidence" value="ECO:0007669"/>
    <property type="project" value="TreeGrafter"/>
</dbReference>
<evidence type="ECO:0000256" key="7">
    <source>
        <dbReference type="ARBA" id="ARBA00022989"/>
    </source>
</evidence>
<dbReference type="FunFam" id="1.10.3860.10:FF:000001">
    <property type="entry name" value="C4-dicarboxylate transport protein"/>
    <property type="match status" value="1"/>
</dbReference>
<evidence type="ECO:0000256" key="6">
    <source>
        <dbReference type="ARBA" id="ARBA00022847"/>
    </source>
</evidence>
<evidence type="ECO:0000256" key="4">
    <source>
        <dbReference type="ARBA" id="ARBA00022519"/>
    </source>
</evidence>
<dbReference type="RefSeq" id="WP_177144374.1">
    <property type="nucleotide sequence ID" value="NZ_JACAPU010000015.1"/>
</dbReference>
<evidence type="ECO:0000256" key="8">
    <source>
        <dbReference type="ARBA" id="ARBA00023136"/>
    </source>
</evidence>
<sequence length="443" mass="46305">MSTPSSAANTGSPLIYSLTFQLFIGLLLGTFIGIIWPHFAAQLNPLASAFVKLIKMVAGLIVFLTVASGLSQIRKGAGLGRLSVVTLIYFEVISTIALVLGLLLGNVFKPGAGLSIPADGAATVASFAQAGQALSTVDFLLNVIPKTVLDALAGGAMLQILLVALLFGYALFALGERAEPLAENLRLWTEVSFKVVSVILRFAPIGVFAAVAFTIGKFGLAALLPLIKMIGLVYLGCTLMILLVFASIARLTGFSLWRFIKLIHKELIIAFTTTSSEAALPGLMTKLQEAGCSKNVTGFVVPAGYSFNLDGSSIYLTVAALFIAQAAGLDLGWSEQLSLLLVFLLTSKGVAGVSGGAFVTLAASLTMFPDIPLAGLALILGVDRLMDTMRTLTNVLGNGVATMAIARWMGQRNGADQAHAARTESGLMFQSTSDSIPTSNPVA</sequence>
<keyword evidence="5 9" id="KW-0812">Transmembrane</keyword>
<evidence type="ECO:0000256" key="3">
    <source>
        <dbReference type="ARBA" id="ARBA00022475"/>
    </source>
</evidence>
<comment type="subcellular location">
    <subcellularLocation>
        <location evidence="1">Cell membrane</location>
        <topology evidence="1">Multi-pass membrane protein</topology>
    </subcellularLocation>
</comment>
<dbReference type="PANTHER" id="PTHR42865:SF1">
    <property type="entry name" value="AEROBIC C4-DICARBOXYLATE TRANSPORT PROTEIN"/>
    <property type="match status" value="1"/>
</dbReference>
<dbReference type="GO" id="GO:0005886">
    <property type="term" value="C:plasma membrane"/>
    <property type="evidence" value="ECO:0007669"/>
    <property type="project" value="UniProtKB-SubCell"/>
</dbReference>
<evidence type="ECO:0000256" key="9">
    <source>
        <dbReference type="SAM" id="Phobius"/>
    </source>
</evidence>
<feature type="transmembrane region" description="Helical" evidence="9">
    <location>
        <begin position="353"/>
        <end position="380"/>
    </location>
</feature>
<keyword evidence="4" id="KW-0997">Cell inner membrane</keyword>
<dbReference type="PANTHER" id="PTHR42865">
    <property type="entry name" value="PROTON/GLUTAMATE-ASPARTATE SYMPORTER"/>
    <property type="match status" value="1"/>
</dbReference>
<name>A0A7Y7WF11_9PSED</name>
<dbReference type="Gene3D" id="1.10.3860.10">
    <property type="entry name" value="Sodium:dicarboxylate symporter"/>
    <property type="match status" value="1"/>
</dbReference>
<feature type="transmembrane region" description="Helical" evidence="9">
    <location>
        <begin position="195"/>
        <end position="220"/>
    </location>
</feature>
<accession>A0A7Y7WF11</accession>
<dbReference type="SUPFAM" id="SSF118215">
    <property type="entry name" value="Proton glutamate symport protein"/>
    <property type="match status" value="1"/>
</dbReference>
<keyword evidence="3" id="KW-1003">Cell membrane</keyword>
<feature type="transmembrane region" description="Helical" evidence="9">
    <location>
        <begin position="232"/>
        <end position="257"/>
    </location>
</feature>
<dbReference type="GO" id="GO:0015141">
    <property type="term" value="F:succinate transmembrane transporter activity"/>
    <property type="evidence" value="ECO:0007669"/>
    <property type="project" value="TreeGrafter"/>
</dbReference>
<dbReference type="PRINTS" id="PR00173">
    <property type="entry name" value="EDTRNSPORT"/>
</dbReference>
<dbReference type="AlphaFoldDB" id="A0A7Y7WF11"/>